<dbReference type="OrthoDB" id="10431602at2759"/>
<evidence type="ECO:0000313" key="4">
    <source>
        <dbReference type="Proteomes" id="UP000019484"/>
    </source>
</evidence>
<comment type="caution">
    <text evidence="3">The sequence shown here is derived from an EMBL/GenBank/DDBJ whole genome shotgun (WGS) entry which is preliminary data.</text>
</comment>
<feature type="transmembrane region" description="Helical" evidence="2">
    <location>
        <begin position="40"/>
        <end position="61"/>
    </location>
</feature>
<proteinExistence type="predicted"/>
<protein>
    <submittedName>
        <fullName evidence="3">Uncharacterized protein</fullName>
    </submittedName>
</protein>
<dbReference type="Proteomes" id="UP000019484">
    <property type="component" value="Unassembled WGS sequence"/>
</dbReference>
<dbReference type="RefSeq" id="XP_007725017.1">
    <property type="nucleotide sequence ID" value="XM_007726827.1"/>
</dbReference>
<reference evidence="3 4" key="1">
    <citation type="submission" date="2013-03" db="EMBL/GenBank/DDBJ databases">
        <title>The Genome Sequence of Capronia coronata CBS 617.96.</title>
        <authorList>
            <consortium name="The Broad Institute Genomics Platform"/>
            <person name="Cuomo C."/>
            <person name="de Hoog S."/>
            <person name="Gorbushina A."/>
            <person name="Walker B."/>
            <person name="Young S.K."/>
            <person name="Zeng Q."/>
            <person name="Gargeya S."/>
            <person name="Fitzgerald M."/>
            <person name="Haas B."/>
            <person name="Abouelleil A."/>
            <person name="Allen A.W."/>
            <person name="Alvarado L."/>
            <person name="Arachchi H.M."/>
            <person name="Berlin A.M."/>
            <person name="Chapman S.B."/>
            <person name="Gainer-Dewar J."/>
            <person name="Goldberg J."/>
            <person name="Griggs A."/>
            <person name="Gujja S."/>
            <person name="Hansen M."/>
            <person name="Howarth C."/>
            <person name="Imamovic A."/>
            <person name="Ireland A."/>
            <person name="Larimer J."/>
            <person name="McCowan C."/>
            <person name="Murphy C."/>
            <person name="Pearson M."/>
            <person name="Poon T.W."/>
            <person name="Priest M."/>
            <person name="Roberts A."/>
            <person name="Saif S."/>
            <person name="Shea T."/>
            <person name="Sisk P."/>
            <person name="Sykes S."/>
            <person name="Wortman J."/>
            <person name="Nusbaum C."/>
            <person name="Birren B."/>
        </authorList>
    </citation>
    <scope>NUCLEOTIDE SEQUENCE [LARGE SCALE GENOMIC DNA]</scope>
    <source>
        <strain evidence="3 4">CBS 617.96</strain>
    </source>
</reference>
<gene>
    <name evidence="3" type="ORF">A1O1_05944</name>
</gene>
<dbReference type="AlphaFoldDB" id="W9YTG7"/>
<dbReference type="GeneID" id="19160816"/>
<keyword evidence="4" id="KW-1185">Reference proteome</keyword>
<evidence type="ECO:0000313" key="3">
    <source>
        <dbReference type="EMBL" id="EXJ85579.1"/>
    </source>
</evidence>
<dbReference type="EMBL" id="AMWN01000005">
    <property type="protein sequence ID" value="EXJ85579.1"/>
    <property type="molecule type" value="Genomic_DNA"/>
</dbReference>
<feature type="compositionally biased region" description="Polar residues" evidence="1">
    <location>
        <begin position="1"/>
        <end position="10"/>
    </location>
</feature>
<name>W9YTG7_9EURO</name>
<feature type="region of interest" description="Disordered" evidence="1">
    <location>
        <begin position="1"/>
        <end position="26"/>
    </location>
</feature>
<feature type="compositionally biased region" description="Polar residues" evidence="1">
    <location>
        <begin position="17"/>
        <end position="26"/>
    </location>
</feature>
<keyword evidence="2" id="KW-0812">Transmembrane</keyword>
<accession>W9YTG7</accession>
<evidence type="ECO:0000256" key="2">
    <source>
        <dbReference type="SAM" id="Phobius"/>
    </source>
</evidence>
<keyword evidence="2" id="KW-1133">Transmembrane helix</keyword>
<keyword evidence="2" id="KW-0472">Membrane</keyword>
<evidence type="ECO:0000256" key="1">
    <source>
        <dbReference type="SAM" id="MobiDB-lite"/>
    </source>
</evidence>
<organism evidence="3 4">
    <name type="scientific">Capronia coronata CBS 617.96</name>
    <dbReference type="NCBI Taxonomy" id="1182541"/>
    <lineage>
        <taxon>Eukaryota</taxon>
        <taxon>Fungi</taxon>
        <taxon>Dikarya</taxon>
        <taxon>Ascomycota</taxon>
        <taxon>Pezizomycotina</taxon>
        <taxon>Eurotiomycetes</taxon>
        <taxon>Chaetothyriomycetidae</taxon>
        <taxon>Chaetothyriales</taxon>
        <taxon>Herpotrichiellaceae</taxon>
        <taxon>Capronia</taxon>
    </lineage>
</organism>
<sequence>MSSDAPSQLRSADDFHIQNSPTDINQAPLSDNYQESFIDIAALAITFLLMTTFIAILLYAWRKRCDGRRNACRACHTRQHSNLSCRDDDLEDIDLVFDDKDVVGKQD</sequence>
<dbReference type="HOGENOM" id="CLU_2209707_0_0_1"/>